<evidence type="ECO:0008006" key="4">
    <source>
        <dbReference type="Google" id="ProtNLM"/>
    </source>
</evidence>
<name>A0ABQ4UE87_9HYPH</name>
<sequence>MVWLTPAMIVGSASGNCTLNSFWVAELPKASEASTSSLGTLRMPSAVSRMTGGTENTIVAKQAETAPSPKKGRAGIR</sequence>
<reference evidence="2" key="1">
    <citation type="journal article" date="2021" name="Front. Microbiol.">
        <title>Comprehensive Comparative Genomics and Phenotyping of Methylobacterium Species.</title>
        <authorList>
            <person name="Alessa O."/>
            <person name="Ogura Y."/>
            <person name="Fujitani Y."/>
            <person name="Takami H."/>
            <person name="Hayashi T."/>
            <person name="Sahin N."/>
            <person name="Tani A."/>
        </authorList>
    </citation>
    <scope>NUCLEOTIDE SEQUENCE</scope>
    <source>
        <strain evidence="2">NBRC 15686</strain>
    </source>
</reference>
<dbReference type="EMBL" id="BPRC01000006">
    <property type="protein sequence ID" value="GJE65031.1"/>
    <property type="molecule type" value="Genomic_DNA"/>
</dbReference>
<accession>A0ABQ4UE87</accession>
<comment type="caution">
    <text evidence="2">The sequence shown here is derived from an EMBL/GenBank/DDBJ whole genome shotgun (WGS) entry which is preliminary data.</text>
</comment>
<keyword evidence="3" id="KW-1185">Reference proteome</keyword>
<proteinExistence type="predicted"/>
<gene>
    <name evidence="2" type="ORF">LNAOJCKE_2239</name>
</gene>
<feature type="region of interest" description="Disordered" evidence="1">
    <location>
        <begin position="55"/>
        <end position="77"/>
    </location>
</feature>
<evidence type="ECO:0000313" key="2">
    <source>
        <dbReference type="EMBL" id="GJE65031.1"/>
    </source>
</evidence>
<reference evidence="2" key="2">
    <citation type="submission" date="2021-08" db="EMBL/GenBank/DDBJ databases">
        <authorList>
            <person name="Tani A."/>
            <person name="Ola A."/>
            <person name="Ogura Y."/>
            <person name="Katsura K."/>
            <person name="Hayashi T."/>
        </authorList>
    </citation>
    <scope>NUCLEOTIDE SEQUENCE</scope>
    <source>
        <strain evidence="2">NBRC 15686</strain>
    </source>
</reference>
<protein>
    <recommendedName>
        <fullName evidence="4">Secreted protein</fullName>
    </recommendedName>
</protein>
<organism evidence="2 3">
    <name type="scientific">Methylorubrum aminovorans</name>
    <dbReference type="NCBI Taxonomy" id="269069"/>
    <lineage>
        <taxon>Bacteria</taxon>
        <taxon>Pseudomonadati</taxon>
        <taxon>Pseudomonadota</taxon>
        <taxon>Alphaproteobacteria</taxon>
        <taxon>Hyphomicrobiales</taxon>
        <taxon>Methylobacteriaceae</taxon>
        <taxon>Methylorubrum</taxon>
    </lineage>
</organism>
<dbReference type="Proteomes" id="UP001055039">
    <property type="component" value="Unassembled WGS sequence"/>
</dbReference>
<evidence type="ECO:0000313" key="3">
    <source>
        <dbReference type="Proteomes" id="UP001055039"/>
    </source>
</evidence>
<evidence type="ECO:0000256" key="1">
    <source>
        <dbReference type="SAM" id="MobiDB-lite"/>
    </source>
</evidence>